<evidence type="ECO:0000313" key="1">
    <source>
        <dbReference type="EMBL" id="CAF9932926.1"/>
    </source>
</evidence>
<gene>
    <name evidence="1" type="ORF">GOMPHAMPRED_006706</name>
</gene>
<dbReference type="AlphaFoldDB" id="A0A8H3FYD4"/>
<protein>
    <submittedName>
        <fullName evidence="1">Uncharacterized protein</fullName>
    </submittedName>
</protein>
<dbReference type="EMBL" id="CAJPDQ010000049">
    <property type="protein sequence ID" value="CAF9932926.1"/>
    <property type="molecule type" value="Genomic_DNA"/>
</dbReference>
<name>A0A8H3FYD4_9LECA</name>
<keyword evidence="2" id="KW-1185">Reference proteome</keyword>
<dbReference type="Proteomes" id="UP000664169">
    <property type="component" value="Unassembled WGS sequence"/>
</dbReference>
<sequence length="164" mass="19184">MDMTFLGLNRMAPEKESFQDERKNRFAKLFLKAGRTRRSSVAYWKYSMIVPAALTFEERMENSNDIEASAWIIEDTWQARLDTDDESYLDDDPVVLGKLQMALNIEEKIAVMKELGAKFYPEPRDFPALKNVYDLDWPGKAWGAEDWHAGRTDRMLVDENHRRS</sequence>
<proteinExistence type="predicted"/>
<evidence type="ECO:0000313" key="2">
    <source>
        <dbReference type="Proteomes" id="UP000664169"/>
    </source>
</evidence>
<organism evidence="1 2">
    <name type="scientific">Gomphillus americanus</name>
    <dbReference type="NCBI Taxonomy" id="1940652"/>
    <lineage>
        <taxon>Eukaryota</taxon>
        <taxon>Fungi</taxon>
        <taxon>Dikarya</taxon>
        <taxon>Ascomycota</taxon>
        <taxon>Pezizomycotina</taxon>
        <taxon>Lecanoromycetes</taxon>
        <taxon>OSLEUM clade</taxon>
        <taxon>Ostropomycetidae</taxon>
        <taxon>Ostropales</taxon>
        <taxon>Graphidaceae</taxon>
        <taxon>Gomphilloideae</taxon>
        <taxon>Gomphillus</taxon>
    </lineage>
</organism>
<comment type="caution">
    <text evidence="1">The sequence shown here is derived from an EMBL/GenBank/DDBJ whole genome shotgun (WGS) entry which is preliminary data.</text>
</comment>
<accession>A0A8H3FYD4</accession>
<dbReference type="OrthoDB" id="4487429at2759"/>
<reference evidence="1" key="1">
    <citation type="submission" date="2021-03" db="EMBL/GenBank/DDBJ databases">
        <authorList>
            <person name="Tagirdzhanova G."/>
        </authorList>
    </citation>
    <scope>NUCLEOTIDE SEQUENCE</scope>
</reference>